<feature type="transmembrane region" description="Helical" evidence="8">
    <location>
        <begin position="12"/>
        <end position="39"/>
    </location>
</feature>
<dbReference type="Proteomes" id="UP001065322">
    <property type="component" value="Chromosome"/>
</dbReference>
<name>A0ABY6A9E9_9GAMM</name>
<feature type="transmembrane region" description="Helical" evidence="8">
    <location>
        <begin position="116"/>
        <end position="132"/>
    </location>
</feature>
<comment type="subcellular location">
    <subcellularLocation>
        <location evidence="1 8">Cell membrane</location>
        <topology evidence="1 8">Multi-pass membrane protein</topology>
    </subcellularLocation>
</comment>
<evidence type="ECO:0000256" key="7">
    <source>
        <dbReference type="ARBA" id="ARBA00023136"/>
    </source>
</evidence>
<accession>A0ABY6A9E9</accession>
<keyword evidence="10" id="KW-1185">Reference proteome</keyword>
<evidence type="ECO:0000256" key="2">
    <source>
        <dbReference type="ARBA" id="ARBA00009142"/>
    </source>
</evidence>
<keyword evidence="5 8" id="KW-0812">Transmembrane</keyword>
<keyword evidence="4 8" id="KW-1003">Cell membrane</keyword>
<reference evidence="10" key="1">
    <citation type="submission" date="2020-06" db="EMBL/GenBank/DDBJ databases">
        <title>Thalassolituus marinus alknpb1M-1, a hydrocarbon-degrading bacterium isolated from the deep-sea overlying water using an in-situ strategy from the South China Sea basin.</title>
        <authorList>
            <person name="Dong C."/>
            <person name="Chen Y."/>
            <person name="Shao Z."/>
        </authorList>
    </citation>
    <scope>NUCLEOTIDE SEQUENCE [LARGE SCALE GENOMIC DNA]</scope>
    <source>
        <strain evidence="10">alknpb1M-1</strain>
    </source>
</reference>
<proteinExistence type="inferred from homology"/>
<dbReference type="InterPro" id="IPR052017">
    <property type="entry name" value="TSUP"/>
</dbReference>
<dbReference type="InterPro" id="IPR002781">
    <property type="entry name" value="TM_pro_TauE-like"/>
</dbReference>
<evidence type="ECO:0000256" key="8">
    <source>
        <dbReference type="RuleBase" id="RU363041"/>
    </source>
</evidence>
<organism evidence="9 10">
    <name type="scientific">Thalassolituus hydrocarboniclasticus</name>
    <dbReference type="NCBI Taxonomy" id="2742796"/>
    <lineage>
        <taxon>Bacteria</taxon>
        <taxon>Pseudomonadati</taxon>
        <taxon>Pseudomonadota</taxon>
        <taxon>Gammaproteobacteria</taxon>
        <taxon>Oceanospirillales</taxon>
        <taxon>Oceanospirillaceae</taxon>
        <taxon>Thalassolituus</taxon>
    </lineage>
</organism>
<comment type="similarity">
    <text evidence="2 8">Belongs to the 4-toluene sulfonate uptake permease (TSUP) (TC 2.A.102) family.</text>
</comment>
<protein>
    <recommendedName>
        <fullName evidence="8">Probable membrane transporter protein</fullName>
    </recommendedName>
</protein>
<gene>
    <name evidence="9" type="ORF">HUF19_05875</name>
</gene>
<evidence type="ECO:0000256" key="5">
    <source>
        <dbReference type="ARBA" id="ARBA00022692"/>
    </source>
</evidence>
<feature type="transmembrane region" description="Helical" evidence="8">
    <location>
        <begin position="88"/>
        <end position="110"/>
    </location>
</feature>
<dbReference type="PANTHER" id="PTHR30269:SF37">
    <property type="entry name" value="MEMBRANE TRANSPORTER PROTEIN"/>
    <property type="match status" value="1"/>
</dbReference>
<dbReference type="Pfam" id="PF01925">
    <property type="entry name" value="TauE"/>
    <property type="match status" value="1"/>
</dbReference>
<evidence type="ECO:0000256" key="4">
    <source>
        <dbReference type="ARBA" id="ARBA00022475"/>
    </source>
</evidence>
<keyword evidence="3" id="KW-0813">Transport</keyword>
<evidence type="ECO:0000313" key="9">
    <source>
        <dbReference type="EMBL" id="UXD86999.1"/>
    </source>
</evidence>
<evidence type="ECO:0000313" key="10">
    <source>
        <dbReference type="Proteomes" id="UP001065322"/>
    </source>
</evidence>
<feature type="transmembrane region" description="Helical" evidence="8">
    <location>
        <begin position="243"/>
        <end position="260"/>
    </location>
</feature>
<feature type="transmembrane region" description="Helical" evidence="8">
    <location>
        <begin position="197"/>
        <end position="223"/>
    </location>
</feature>
<dbReference type="PANTHER" id="PTHR30269">
    <property type="entry name" value="TRANSMEMBRANE PROTEIN YFCA"/>
    <property type="match status" value="1"/>
</dbReference>
<evidence type="ECO:0000256" key="1">
    <source>
        <dbReference type="ARBA" id="ARBA00004651"/>
    </source>
</evidence>
<feature type="transmembrane region" description="Helical" evidence="8">
    <location>
        <begin position="45"/>
        <end position="67"/>
    </location>
</feature>
<dbReference type="EMBL" id="CP054475">
    <property type="protein sequence ID" value="UXD86999.1"/>
    <property type="molecule type" value="Genomic_DNA"/>
</dbReference>
<feature type="transmembrane region" description="Helical" evidence="8">
    <location>
        <begin position="144"/>
        <end position="171"/>
    </location>
</feature>
<keyword evidence="6 8" id="KW-1133">Transmembrane helix</keyword>
<evidence type="ECO:0000256" key="6">
    <source>
        <dbReference type="ARBA" id="ARBA00022989"/>
    </source>
</evidence>
<dbReference type="RefSeq" id="WP_260998914.1">
    <property type="nucleotide sequence ID" value="NZ_CP054475.1"/>
</dbReference>
<evidence type="ECO:0000256" key="3">
    <source>
        <dbReference type="ARBA" id="ARBA00022448"/>
    </source>
</evidence>
<keyword evidence="7 8" id="KW-0472">Membrane</keyword>
<sequence length="264" mass="28288">MPTGEDGGLLTTLFAGLSGTALLILLLCSFLGSLLTAALGVGGGAFLITVMAGIVPPLALIPLHGMVQLGSNGSRAWLARRHTQWPKVGWFSAGALLAVVLSVLALHWLSGRMDPGVIPLFIALFILWLSWGKVPPVGLGEHPLGLFTGGWLTTLATMLVGATGPLVSAWLGRSAADRWQYTANFSTCMSVQHLLKIVVFGFAGFAFSQWLPLLLLMVLAGYLGTRAGLKLMGRIPEALFRTLFRWLLTLLALRLIWQFLSAGW</sequence>